<evidence type="ECO:0000256" key="4">
    <source>
        <dbReference type="RuleBase" id="RU362026"/>
    </source>
</evidence>
<comment type="catalytic activity">
    <reaction evidence="3">
        <text>a 2'-deoxyadenosine in DNA + S-adenosyl-L-methionine = an N(6)-methyl-2'-deoxyadenosine in DNA + S-adenosyl-L-homocysteine + H(+)</text>
        <dbReference type="Rhea" id="RHEA:15197"/>
        <dbReference type="Rhea" id="RHEA-COMP:12418"/>
        <dbReference type="Rhea" id="RHEA-COMP:12419"/>
        <dbReference type="ChEBI" id="CHEBI:15378"/>
        <dbReference type="ChEBI" id="CHEBI:57856"/>
        <dbReference type="ChEBI" id="CHEBI:59789"/>
        <dbReference type="ChEBI" id="CHEBI:90615"/>
        <dbReference type="ChEBI" id="CHEBI:90616"/>
        <dbReference type="EC" id="2.1.1.72"/>
    </reaction>
</comment>
<evidence type="ECO:0000313" key="7">
    <source>
        <dbReference type="Proteomes" id="UP000503222"/>
    </source>
</evidence>
<dbReference type="InterPro" id="IPR029063">
    <property type="entry name" value="SAM-dependent_MTases_sf"/>
</dbReference>
<protein>
    <recommendedName>
        <fullName evidence="4">Methyltransferase</fullName>
        <ecNumber evidence="4">2.1.1.-</ecNumber>
    </recommendedName>
</protein>
<dbReference type="PRINTS" id="PR00508">
    <property type="entry name" value="S21N4MTFRASE"/>
</dbReference>
<dbReference type="GO" id="GO:0003677">
    <property type="term" value="F:DNA binding"/>
    <property type="evidence" value="ECO:0007669"/>
    <property type="project" value="InterPro"/>
</dbReference>
<dbReference type="PIRSF" id="PIRSF036758">
    <property type="entry name" value="Aden_M_ParB"/>
    <property type="match status" value="1"/>
</dbReference>
<evidence type="ECO:0000256" key="2">
    <source>
        <dbReference type="ARBA" id="ARBA00022679"/>
    </source>
</evidence>
<evidence type="ECO:0000313" key="6">
    <source>
        <dbReference type="EMBL" id="QIK79134.1"/>
    </source>
</evidence>
<dbReference type="InterPro" id="IPR003115">
    <property type="entry name" value="ParB_N"/>
</dbReference>
<keyword evidence="1 6" id="KW-0489">Methyltransferase</keyword>
<dbReference type="CDD" id="cd16403">
    <property type="entry name" value="ParB_N_like_MT"/>
    <property type="match status" value="1"/>
</dbReference>
<evidence type="ECO:0000256" key="3">
    <source>
        <dbReference type="ARBA" id="ARBA00047942"/>
    </source>
</evidence>
<keyword evidence="2 6" id="KW-0808">Transferase</keyword>
<gene>
    <name evidence="6" type="ORF">G7077_09725</name>
</gene>
<dbReference type="InterPro" id="IPR036086">
    <property type="entry name" value="ParB/Sulfiredoxin_sf"/>
</dbReference>
<dbReference type="InterPro" id="IPR015840">
    <property type="entry name" value="DNA_MeTrfase_ParB"/>
</dbReference>
<name>A0A6G7YQX6_9SPHN</name>
<dbReference type="RefSeq" id="WP_166411525.1">
    <property type="nucleotide sequence ID" value="NZ_CP049869.1"/>
</dbReference>
<reference evidence="6 7" key="1">
    <citation type="submission" date="2020-03" db="EMBL/GenBank/DDBJ databases">
        <title>Sphingomonas sp. nov., isolated from fish.</title>
        <authorList>
            <person name="Hyun D.-W."/>
            <person name="Bae J.-W."/>
        </authorList>
    </citation>
    <scope>NUCLEOTIDE SEQUENCE [LARGE SCALE GENOMIC DNA]</scope>
    <source>
        <strain evidence="6 7">HDW15B</strain>
    </source>
</reference>
<dbReference type="AlphaFoldDB" id="A0A6G7YQX6"/>
<dbReference type="GO" id="GO:0009007">
    <property type="term" value="F:site-specific DNA-methyltransferase (adenine-specific) activity"/>
    <property type="evidence" value="ECO:0007669"/>
    <property type="project" value="UniProtKB-EC"/>
</dbReference>
<accession>A0A6G7YQX6</accession>
<dbReference type="SUPFAM" id="SSF110849">
    <property type="entry name" value="ParB/Sulfiredoxin"/>
    <property type="match status" value="1"/>
</dbReference>
<dbReference type="SUPFAM" id="SSF53335">
    <property type="entry name" value="S-adenosyl-L-methionine-dependent methyltransferases"/>
    <property type="match status" value="1"/>
</dbReference>
<dbReference type="EC" id="2.1.1.-" evidence="4"/>
<dbReference type="Gene3D" id="3.40.50.150">
    <property type="entry name" value="Vaccinia Virus protein VP39"/>
    <property type="match status" value="1"/>
</dbReference>
<keyword evidence="7" id="KW-1185">Reference proteome</keyword>
<comment type="similarity">
    <text evidence="4">Belongs to the N(4)/N(6)-methyltransferase family.</text>
</comment>
<dbReference type="EMBL" id="CP049869">
    <property type="protein sequence ID" value="QIK79134.1"/>
    <property type="molecule type" value="Genomic_DNA"/>
</dbReference>
<dbReference type="KEGG" id="spii:G7077_09725"/>
<evidence type="ECO:0000259" key="5">
    <source>
        <dbReference type="SMART" id="SM00470"/>
    </source>
</evidence>
<dbReference type="Gene3D" id="3.90.1530.10">
    <property type="entry name" value="Conserved hypothetical protein from pyrococcus furiosus pfu- 392566-001, ParB domain"/>
    <property type="match status" value="1"/>
</dbReference>
<dbReference type="SMART" id="SM00470">
    <property type="entry name" value="ParB"/>
    <property type="match status" value="1"/>
</dbReference>
<dbReference type="REBASE" id="403743">
    <property type="entry name" value="M.SspW15BORF9725P"/>
</dbReference>
<dbReference type="Pfam" id="PF01555">
    <property type="entry name" value="N6_N4_Mtase"/>
    <property type="match status" value="1"/>
</dbReference>
<feature type="domain" description="ParB-like N-terminal" evidence="5">
    <location>
        <begin position="13"/>
        <end position="98"/>
    </location>
</feature>
<dbReference type="InterPro" id="IPR001091">
    <property type="entry name" value="RM_Methyltransferase"/>
</dbReference>
<dbReference type="Proteomes" id="UP000503222">
    <property type="component" value="Chromosome"/>
</dbReference>
<proteinExistence type="inferred from homology"/>
<organism evidence="6 7">
    <name type="scientific">Sphingomonas piscis</name>
    <dbReference type="NCBI Taxonomy" id="2714943"/>
    <lineage>
        <taxon>Bacteria</taxon>
        <taxon>Pseudomonadati</taxon>
        <taxon>Pseudomonadota</taxon>
        <taxon>Alphaproteobacteria</taxon>
        <taxon>Sphingomonadales</taxon>
        <taxon>Sphingomonadaceae</taxon>
        <taxon>Sphingomonas</taxon>
    </lineage>
</organism>
<dbReference type="InterPro" id="IPR002941">
    <property type="entry name" value="DNA_methylase_N4/N6"/>
</dbReference>
<dbReference type="GO" id="GO:0008170">
    <property type="term" value="F:N-methyltransferase activity"/>
    <property type="evidence" value="ECO:0007669"/>
    <property type="project" value="InterPro"/>
</dbReference>
<sequence>MSRKSGRSPLALNYRAIESVVPFANNARQHPRAQIRKLQRSLQLYGWTNPLIIDDEGNLICGHGRLEAAKLNGETQVPVISLGQMSEADRRAYIIADNKLAETATWSKALLRSELSGLLELGYDIEMTGFEMFEVDGIINFDDAGEESNEDRVDLPEASRVPVCRLGDHWQIGKHALVIGDGRSQEVVGRLLAGERAHMVMIDPPYGNRIANNVSGNGKIKHGNFVMGSGEVSLPEFGKTLLRPAFQTITKHCEPGAIAFVFMDWRGAPHLLAAAEGVFHEVKNLIVWIKNPGLGAFYRSAHELCYVFKVSDGKHTSNIALGKRNRTNVWRYPSANVFRKGRMLDLSEHPTIKCRYMTRDAILDVSKRGDVVLDTFAGSGTTGVACEMIGRRARLVELDPTYGDVILRRLGEATSCEPLLDGVTPLAEVAAFRRGDGE</sequence>
<evidence type="ECO:0000256" key="1">
    <source>
        <dbReference type="ARBA" id="ARBA00022603"/>
    </source>
</evidence>
<dbReference type="GO" id="GO:0032259">
    <property type="term" value="P:methylation"/>
    <property type="evidence" value="ECO:0007669"/>
    <property type="project" value="UniProtKB-KW"/>
</dbReference>